<dbReference type="PANTHER" id="PTHR48466">
    <property type="entry name" value="OS10G0509000 PROTEIN-RELATED"/>
    <property type="match status" value="1"/>
</dbReference>
<proteinExistence type="predicted"/>
<sequence>MRQTSLDKLEYARAVEAVVSRTNTYLGRRLAERLAPLTDARVIAARLAETEETRAMIDKGMHVSLPSMDGMEELLGLLGTGYVPDERQFGQLAQFVRSCGQLRRFMASKAALAPTVAAYASSMHELDGLLAEIEGCIDRGRILDGASQELGRIRRKLRQAEEKLQKRLDGLLSKHAGHLQDRIVSTRGGRYVLSVKKEHRRKVSGTVLDESASGQTVFVEPSETAGLQMELSALRAEEQREELQVLARLTGEAELALPQLSVNAESVAHYDFLLAKAKWALAIGALPPSLADDGTFELRAARHPFLSATPVPLDIAMDASYRSLLITGPNTGGKTVALKTVGLLTLMAQTGLLIPAAAGSRVGVFNAIEADIGDGQSLDRSLSTFSSHIRNVTDILSVAVGSTLVLLDELATGTDPGEGVGLSIAVLEELYRRGAAVLATTHFNEIKEYARLAPGFRNARMAFDEDSLQPLYRLDMGEAGDSYAFVIARKFGIGETIIGRAKEIARGLKGGTGAVGSGGARCVKACRVFCPRRRWKQRPPRGKRHERLRASAQERRRANAGRRQTIKGRQDIMVRRRDIMGMRRGERGETTASRQPELGIGDVVWIPSLGRRGVVYRLADERGNLIVQVHGVKQLINRKRVQLQIESRHLYPDDYDMNIVFDSVDNRKKRSLMGKRHVEGLKIERKELE</sequence>
<dbReference type="SMART" id="SM00534">
    <property type="entry name" value="MUTSac"/>
    <property type="match status" value="1"/>
</dbReference>
<dbReference type="EMBL" id="JAPDIA010000008">
    <property type="protein sequence ID" value="MDG0812104.1"/>
    <property type="molecule type" value="Genomic_DNA"/>
</dbReference>
<evidence type="ECO:0000256" key="3">
    <source>
        <dbReference type="ARBA" id="ARBA00023125"/>
    </source>
</evidence>
<dbReference type="SUPFAM" id="SSF52540">
    <property type="entry name" value="P-loop containing nucleoside triphosphate hydrolases"/>
    <property type="match status" value="1"/>
</dbReference>
<evidence type="ECO:0000313" key="9">
    <source>
        <dbReference type="Proteomes" id="UP001153404"/>
    </source>
</evidence>
<dbReference type="InterPro" id="IPR005747">
    <property type="entry name" value="MutS2"/>
</dbReference>
<dbReference type="GO" id="GO:0030983">
    <property type="term" value="F:mismatched DNA binding"/>
    <property type="evidence" value="ECO:0007669"/>
    <property type="project" value="InterPro"/>
</dbReference>
<dbReference type="PIRSF" id="PIRSF005814">
    <property type="entry name" value="MutS_YshD"/>
    <property type="match status" value="1"/>
</dbReference>
<dbReference type="GO" id="GO:0016887">
    <property type="term" value="F:ATP hydrolysis activity"/>
    <property type="evidence" value="ECO:0007669"/>
    <property type="project" value="InterPro"/>
</dbReference>
<evidence type="ECO:0000313" key="8">
    <source>
        <dbReference type="EMBL" id="MDG0812104.1"/>
    </source>
</evidence>
<dbReference type="GO" id="GO:0004519">
    <property type="term" value="F:endonuclease activity"/>
    <property type="evidence" value="ECO:0007669"/>
    <property type="project" value="InterPro"/>
</dbReference>
<reference evidence="8" key="1">
    <citation type="submission" date="2022-10" db="EMBL/GenBank/DDBJ databases">
        <title>Comparative genomic analysis of Cohnella hashimotonis sp. nov., isolated from the International Space Station.</title>
        <authorList>
            <person name="Simpson A."/>
            <person name="Venkateswaran K."/>
        </authorList>
    </citation>
    <scope>NUCLEOTIDE SEQUENCE</scope>
    <source>
        <strain evidence="8">DSM 28161</strain>
    </source>
</reference>
<dbReference type="SUPFAM" id="SSF48334">
    <property type="entry name" value="DNA repair protein MutS, domain III"/>
    <property type="match status" value="1"/>
</dbReference>
<keyword evidence="9" id="KW-1185">Reference proteome</keyword>
<keyword evidence="3" id="KW-0238">DNA-binding</keyword>
<dbReference type="NCBIfam" id="TIGR01069">
    <property type="entry name" value="mutS2"/>
    <property type="match status" value="1"/>
</dbReference>
<feature type="compositionally biased region" description="Basic residues" evidence="5">
    <location>
        <begin position="536"/>
        <end position="547"/>
    </location>
</feature>
<dbReference type="GO" id="GO:0045910">
    <property type="term" value="P:negative regulation of DNA recombination"/>
    <property type="evidence" value="ECO:0007669"/>
    <property type="project" value="InterPro"/>
</dbReference>
<dbReference type="InterPro" id="IPR007696">
    <property type="entry name" value="DNA_mismatch_repair_MutS_core"/>
</dbReference>
<name>A0A9X4KVT6_9BACL</name>
<dbReference type="InterPro" id="IPR045076">
    <property type="entry name" value="MutS"/>
</dbReference>
<dbReference type="InterPro" id="IPR027417">
    <property type="entry name" value="P-loop_NTPase"/>
</dbReference>
<dbReference type="PANTHER" id="PTHR48466:SF2">
    <property type="entry name" value="OS10G0509000 PROTEIN"/>
    <property type="match status" value="1"/>
</dbReference>
<accession>A0A9X4KVT6</accession>
<organism evidence="8 9">
    <name type="scientific">Cohnella rhizosphaerae</name>
    <dbReference type="NCBI Taxonomy" id="1457232"/>
    <lineage>
        <taxon>Bacteria</taxon>
        <taxon>Bacillati</taxon>
        <taxon>Bacillota</taxon>
        <taxon>Bacilli</taxon>
        <taxon>Bacillales</taxon>
        <taxon>Paenibacillaceae</taxon>
        <taxon>Cohnella</taxon>
    </lineage>
</organism>
<dbReference type="Gene3D" id="1.10.1420.10">
    <property type="match status" value="2"/>
</dbReference>
<comment type="caution">
    <text evidence="8">The sequence shown here is derived from an EMBL/GenBank/DDBJ whole genome shotgun (WGS) entry which is preliminary data.</text>
</comment>
<dbReference type="Pfam" id="PF00488">
    <property type="entry name" value="MutS_V"/>
    <property type="match status" value="1"/>
</dbReference>
<feature type="coiled-coil region" evidence="4">
    <location>
        <begin position="143"/>
        <end position="174"/>
    </location>
</feature>
<evidence type="ECO:0000256" key="4">
    <source>
        <dbReference type="SAM" id="Coils"/>
    </source>
</evidence>
<dbReference type="GO" id="GO:0140664">
    <property type="term" value="F:ATP-dependent DNA damage sensor activity"/>
    <property type="evidence" value="ECO:0007669"/>
    <property type="project" value="InterPro"/>
</dbReference>
<keyword evidence="2" id="KW-0067">ATP-binding</keyword>
<evidence type="ECO:0000259" key="7">
    <source>
        <dbReference type="SMART" id="SM00534"/>
    </source>
</evidence>
<dbReference type="Proteomes" id="UP001153404">
    <property type="component" value="Unassembled WGS sequence"/>
</dbReference>
<evidence type="ECO:0000256" key="2">
    <source>
        <dbReference type="ARBA" id="ARBA00022840"/>
    </source>
</evidence>
<feature type="domain" description="DNA mismatch repair protein MutS core" evidence="6">
    <location>
        <begin position="10"/>
        <end position="309"/>
    </location>
</feature>
<dbReference type="Gene3D" id="3.40.50.300">
    <property type="entry name" value="P-loop containing nucleotide triphosphate hydrolases"/>
    <property type="match status" value="1"/>
</dbReference>
<dbReference type="InterPro" id="IPR000432">
    <property type="entry name" value="DNA_mismatch_repair_MutS_C"/>
</dbReference>
<keyword evidence="4" id="KW-0175">Coiled coil</keyword>
<keyword evidence="1" id="KW-0547">Nucleotide-binding</keyword>
<dbReference type="GO" id="GO:0005524">
    <property type="term" value="F:ATP binding"/>
    <property type="evidence" value="ECO:0007669"/>
    <property type="project" value="UniProtKB-KW"/>
</dbReference>
<dbReference type="GO" id="GO:0006298">
    <property type="term" value="P:mismatch repair"/>
    <property type="evidence" value="ECO:0007669"/>
    <property type="project" value="InterPro"/>
</dbReference>
<evidence type="ECO:0000256" key="5">
    <source>
        <dbReference type="SAM" id="MobiDB-lite"/>
    </source>
</evidence>
<dbReference type="RefSeq" id="WP_277535225.1">
    <property type="nucleotide sequence ID" value="NZ_JAPDIA010000008.1"/>
</dbReference>
<feature type="domain" description="DNA mismatch repair proteins mutS family" evidence="7">
    <location>
        <begin position="321"/>
        <end position="506"/>
    </location>
</feature>
<gene>
    <name evidence="8" type="ORF">OMP40_24165</name>
</gene>
<protein>
    <submittedName>
        <fullName evidence="8">DNA mismatch repair protein MutS</fullName>
    </submittedName>
</protein>
<evidence type="ECO:0000259" key="6">
    <source>
        <dbReference type="SMART" id="SM00533"/>
    </source>
</evidence>
<dbReference type="InterPro" id="IPR036187">
    <property type="entry name" value="DNA_mismatch_repair_MutS_sf"/>
</dbReference>
<feature type="compositionally biased region" description="Basic and acidic residues" evidence="5">
    <location>
        <begin position="548"/>
        <end position="557"/>
    </location>
</feature>
<feature type="region of interest" description="Disordered" evidence="5">
    <location>
        <begin position="536"/>
        <end position="562"/>
    </location>
</feature>
<dbReference type="SMART" id="SM00533">
    <property type="entry name" value="MUTSd"/>
    <property type="match status" value="1"/>
</dbReference>
<evidence type="ECO:0000256" key="1">
    <source>
        <dbReference type="ARBA" id="ARBA00022741"/>
    </source>
</evidence>
<dbReference type="AlphaFoldDB" id="A0A9X4KVT6"/>